<dbReference type="GO" id="GO:0005634">
    <property type="term" value="C:nucleus"/>
    <property type="evidence" value="ECO:0007669"/>
    <property type="project" value="UniProtKB-SubCell"/>
</dbReference>
<comment type="subcellular location">
    <subcellularLocation>
        <location evidence="1">Nucleus</location>
    </subcellularLocation>
</comment>
<dbReference type="PROSITE" id="PS00028">
    <property type="entry name" value="ZINC_FINGER_C2H2_1"/>
    <property type="match status" value="2"/>
</dbReference>
<keyword evidence="3" id="KW-0479">Metal-binding</keyword>
<dbReference type="InterPro" id="IPR036236">
    <property type="entry name" value="Znf_C2H2_sf"/>
</dbReference>
<organism evidence="13 14">
    <name type="scientific">Malassezia sympodialis (strain ATCC 42132)</name>
    <name type="common">Atopic eczema-associated yeast</name>
    <dbReference type="NCBI Taxonomy" id="1230383"/>
    <lineage>
        <taxon>Eukaryota</taxon>
        <taxon>Fungi</taxon>
        <taxon>Dikarya</taxon>
        <taxon>Basidiomycota</taxon>
        <taxon>Ustilaginomycotina</taxon>
        <taxon>Malasseziomycetes</taxon>
        <taxon>Malasseziales</taxon>
        <taxon>Malasseziaceae</taxon>
        <taxon>Malassezia</taxon>
    </lineage>
</organism>
<reference evidence="14" key="1">
    <citation type="journal article" date="2017" name="Nucleic Acids Res.">
        <title>Proteogenomics produces comprehensive and highly accurate protein-coding gene annotation in a complete genome assembly of Malassezia sympodialis.</title>
        <authorList>
            <person name="Zhu Y."/>
            <person name="Engstroem P.G."/>
            <person name="Tellgren-Roth C."/>
            <person name="Baudo C.D."/>
            <person name="Kennell J.C."/>
            <person name="Sun S."/>
            <person name="Billmyre R.B."/>
            <person name="Schroeder M.S."/>
            <person name="Andersson A."/>
            <person name="Holm T."/>
            <person name="Sigurgeirsson B."/>
            <person name="Wu G."/>
            <person name="Sankaranarayanan S.R."/>
            <person name="Siddharthan R."/>
            <person name="Sanyal K."/>
            <person name="Lundeberg J."/>
            <person name="Nystedt B."/>
            <person name="Boekhout T."/>
            <person name="Dawson T.L. Jr."/>
            <person name="Heitman J."/>
            <person name="Scheynius A."/>
            <person name="Lehtioe J."/>
        </authorList>
    </citation>
    <scope>NUCLEOTIDE SEQUENCE [LARGE SCALE GENOMIC DNA]</scope>
    <source>
        <strain evidence="14">ATCC 42132</strain>
    </source>
</reference>
<dbReference type="Proteomes" id="UP000186303">
    <property type="component" value="Chromosome 3"/>
</dbReference>
<evidence type="ECO:0000256" key="5">
    <source>
        <dbReference type="ARBA" id="ARBA00022771"/>
    </source>
</evidence>
<protein>
    <submittedName>
        <fullName evidence="13">Similar to S.cerevisiae protein ZAP1 (Zinc-regulated transcription factor)</fullName>
    </submittedName>
</protein>
<keyword evidence="10" id="KW-0175">Coiled coil</keyword>
<dbReference type="Pfam" id="PF23561">
    <property type="entry name" value="zf-C2H2_15"/>
    <property type="match status" value="1"/>
</dbReference>
<dbReference type="FunFam" id="3.30.160.60:FF:000031">
    <property type="entry name" value="GLI family zinc finger 3"/>
    <property type="match status" value="1"/>
</dbReference>
<evidence type="ECO:0000256" key="7">
    <source>
        <dbReference type="ARBA" id="ARBA00023125"/>
    </source>
</evidence>
<evidence type="ECO:0000313" key="14">
    <source>
        <dbReference type="Proteomes" id="UP000186303"/>
    </source>
</evidence>
<keyword evidence="4" id="KW-0677">Repeat</keyword>
<keyword evidence="5 9" id="KW-0863">Zinc-finger</keyword>
<evidence type="ECO:0000256" key="1">
    <source>
        <dbReference type="ARBA" id="ARBA00004123"/>
    </source>
</evidence>
<feature type="compositionally biased region" description="Low complexity" evidence="11">
    <location>
        <begin position="85"/>
        <end position="94"/>
    </location>
</feature>
<evidence type="ECO:0000256" key="9">
    <source>
        <dbReference type="PROSITE-ProRule" id="PRU00042"/>
    </source>
</evidence>
<sequence length="354" mass="39356">MAGRAPRRAGLGRRGLCQILPRFAARRCLHGARFYPMSRPMDEDRATSMAAFPAPPTPTKSFDWDAISTSESEAEMEDEQDDKGASAAEPGGSPEPAPEVRCLWEDCGETFTDLQPFIAHLHSFHIGIHKSRYACEWTGCPRKGKSQTSRFALLSHLRSHTGEKPFTCPRPECDKSFTRSDALAKHMRVQHNTPPAGQARTMSASGDGDESRDTIHDEMADYAEGERRAMEAETAFAVLIQRAAEDSRWLTPAQEAVDMEQLLSHMPATEPPSDTELELGDAVPAQAPKAYLVAKAKLQHLLQRREQWLQTVQALQEEEAALTRQCRETLDELLDHAYGHDAVRRLVAPDSARS</sequence>
<dbReference type="GO" id="GO:0008270">
    <property type="term" value="F:zinc ion binding"/>
    <property type="evidence" value="ECO:0007669"/>
    <property type="project" value="UniProtKB-KW"/>
</dbReference>
<evidence type="ECO:0000256" key="8">
    <source>
        <dbReference type="ARBA" id="ARBA00023242"/>
    </source>
</evidence>
<keyword evidence="6" id="KW-0862">Zinc</keyword>
<evidence type="ECO:0000256" key="10">
    <source>
        <dbReference type="SAM" id="Coils"/>
    </source>
</evidence>
<feature type="domain" description="C2H2-type" evidence="12">
    <location>
        <begin position="166"/>
        <end position="195"/>
    </location>
</feature>
<evidence type="ECO:0000256" key="11">
    <source>
        <dbReference type="SAM" id="MobiDB-lite"/>
    </source>
</evidence>
<keyword evidence="8" id="KW-0539">Nucleus</keyword>
<gene>
    <name evidence="13" type="ORF">MSYG_2177</name>
</gene>
<dbReference type="SUPFAM" id="SSF57667">
    <property type="entry name" value="beta-beta-alpha zinc fingers"/>
    <property type="match status" value="2"/>
</dbReference>
<evidence type="ECO:0000256" key="2">
    <source>
        <dbReference type="ARBA" id="ARBA00010831"/>
    </source>
</evidence>
<feature type="region of interest" description="Disordered" evidence="11">
    <location>
        <begin position="45"/>
        <end position="98"/>
    </location>
</feature>
<evidence type="ECO:0000259" key="12">
    <source>
        <dbReference type="PROSITE" id="PS50157"/>
    </source>
</evidence>
<dbReference type="PANTHER" id="PTHR45718:SF8">
    <property type="entry name" value="GLIS FAMILY ZINC FINGER 2"/>
    <property type="match status" value="1"/>
</dbReference>
<dbReference type="Pfam" id="PF00096">
    <property type="entry name" value="zf-C2H2"/>
    <property type="match status" value="1"/>
</dbReference>
<evidence type="ECO:0000256" key="4">
    <source>
        <dbReference type="ARBA" id="ARBA00022737"/>
    </source>
</evidence>
<dbReference type="PANTHER" id="PTHR45718">
    <property type="entry name" value="TRANSCRIPTIONAL ACTIVATOR CUBITUS INTERRUPTUS"/>
    <property type="match status" value="1"/>
</dbReference>
<evidence type="ECO:0000256" key="3">
    <source>
        <dbReference type="ARBA" id="ARBA00022723"/>
    </source>
</evidence>
<dbReference type="PROSITE" id="PS50157">
    <property type="entry name" value="ZINC_FINGER_C2H2_2"/>
    <property type="match status" value="2"/>
</dbReference>
<evidence type="ECO:0000313" key="13">
    <source>
        <dbReference type="EMBL" id="SHO77835.1"/>
    </source>
</evidence>
<dbReference type="VEuPathDB" id="FungiDB:MSYG_2177"/>
<name>A0A1M8A5W6_MALS4</name>
<dbReference type="EMBL" id="LT671823">
    <property type="protein sequence ID" value="SHO77835.1"/>
    <property type="molecule type" value="Genomic_DNA"/>
</dbReference>
<feature type="domain" description="C2H2-type" evidence="12">
    <location>
        <begin position="133"/>
        <end position="165"/>
    </location>
</feature>
<dbReference type="OrthoDB" id="3437960at2759"/>
<proteinExistence type="inferred from homology"/>
<dbReference type="InterPro" id="IPR013087">
    <property type="entry name" value="Znf_C2H2_type"/>
</dbReference>
<accession>A0A1M8A5W6</accession>
<dbReference type="STRING" id="1230383.A0A1M8A5W6"/>
<dbReference type="OMA" id="RYACEWT"/>
<keyword evidence="7" id="KW-0238">DNA-binding</keyword>
<dbReference type="Gene3D" id="3.30.160.60">
    <property type="entry name" value="Classic Zinc Finger"/>
    <property type="match status" value="3"/>
</dbReference>
<dbReference type="InterPro" id="IPR056436">
    <property type="entry name" value="Znf-C2H2_ZIC1-5/GLI1-3-like"/>
</dbReference>
<feature type="coiled-coil region" evidence="10">
    <location>
        <begin position="298"/>
        <end position="332"/>
    </location>
</feature>
<comment type="similarity">
    <text evidence="2">Belongs to the GLI C2H2-type zinc-finger protein family.</text>
</comment>
<feature type="compositionally biased region" description="Acidic residues" evidence="11">
    <location>
        <begin position="72"/>
        <end position="81"/>
    </location>
</feature>
<dbReference type="GO" id="GO:0000981">
    <property type="term" value="F:DNA-binding transcription factor activity, RNA polymerase II-specific"/>
    <property type="evidence" value="ECO:0007669"/>
    <property type="project" value="TreeGrafter"/>
</dbReference>
<evidence type="ECO:0000256" key="6">
    <source>
        <dbReference type="ARBA" id="ARBA00022833"/>
    </source>
</evidence>
<dbReference type="InterPro" id="IPR043359">
    <property type="entry name" value="GLI-like"/>
</dbReference>
<dbReference type="GO" id="GO:0000978">
    <property type="term" value="F:RNA polymerase II cis-regulatory region sequence-specific DNA binding"/>
    <property type="evidence" value="ECO:0007669"/>
    <property type="project" value="TreeGrafter"/>
</dbReference>
<keyword evidence="14" id="KW-1185">Reference proteome</keyword>
<dbReference type="FunFam" id="3.30.160.60:FF:000201">
    <property type="entry name" value="C2H2 finger domain protein (Gli3)"/>
    <property type="match status" value="1"/>
</dbReference>
<dbReference type="AlphaFoldDB" id="A0A1M8A5W6"/>
<dbReference type="SMART" id="SM00355">
    <property type="entry name" value="ZnF_C2H2"/>
    <property type="match status" value="3"/>
</dbReference>
<feature type="region of interest" description="Disordered" evidence="11">
    <location>
        <begin position="193"/>
        <end position="213"/>
    </location>
</feature>
<feature type="compositionally biased region" description="Polar residues" evidence="11">
    <location>
        <begin position="193"/>
        <end position="204"/>
    </location>
</feature>